<evidence type="ECO:0000256" key="5">
    <source>
        <dbReference type="ARBA" id="ARBA00012135"/>
    </source>
</evidence>
<evidence type="ECO:0000256" key="2">
    <source>
        <dbReference type="ARBA" id="ARBA00000565"/>
    </source>
</evidence>
<dbReference type="GO" id="GO:0005524">
    <property type="term" value="F:ATP binding"/>
    <property type="evidence" value="ECO:0007669"/>
    <property type="project" value="UniProtKB-KW"/>
</dbReference>
<dbReference type="AlphaFoldDB" id="A0A930B8N4"/>
<keyword evidence="9" id="KW-0547">Nucleotide-binding</keyword>
<evidence type="ECO:0000313" key="18">
    <source>
        <dbReference type="Proteomes" id="UP000757890"/>
    </source>
</evidence>
<keyword evidence="8 17" id="KW-0808">Transferase</keyword>
<evidence type="ECO:0000259" key="16">
    <source>
        <dbReference type="Pfam" id="PF08543"/>
    </source>
</evidence>
<evidence type="ECO:0000256" key="3">
    <source>
        <dbReference type="ARBA" id="ARBA00004769"/>
    </source>
</evidence>
<keyword evidence="10 17" id="KW-0418">Kinase</keyword>
<comment type="pathway">
    <text evidence="3">Cofactor biosynthesis; thiamine diphosphate biosynthesis; 4-amino-2-methyl-5-diphosphomethylpyrimidine from 5-amino-1-(5-phospho-D-ribosyl)imidazole: step 3/3.</text>
</comment>
<comment type="catalytic activity">
    <reaction evidence="2">
        <text>4-amino-2-methyl-5-(phosphooxymethyl)pyrimidine + ATP = 4-amino-2-methyl-5-(diphosphooxymethyl)pyrimidine + ADP</text>
        <dbReference type="Rhea" id="RHEA:19893"/>
        <dbReference type="ChEBI" id="CHEBI:30616"/>
        <dbReference type="ChEBI" id="CHEBI:57841"/>
        <dbReference type="ChEBI" id="CHEBI:58354"/>
        <dbReference type="ChEBI" id="CHEBI:456216"/>
        <dbReference type="EC" id="2.7.4.7"/>
    </reaction>
</comment>
<dbReference type="InterPro" id="IPR004399">
    <property type="entry name" value="HMP/HMP-P_kinase_dom"/>
</dbReference>
<dbReference type="NCBIfam" id="TIGR00097">
    <property type="entry name" value="HMP-P_kinase"/>
    <property type="match status" value="1"/>
</dbReference>
<comment type="similarity">
    <text evidence="4">Belongs to the ThiD family.</text>
</comment>
<organism evidence="17 18">
    <name type="scientific">Dialister invisus</name>
    <dbReference type="NCBI Taxonomy" id="218538"/>
    <lineage>
        <taxon>Bacteria</taxon>
        <taxon>Bacillati</taxon>
        <taxon>Bacillota</taxon>
        <taxon>Negativicutes</taxon>
        <taxon>Veillonellales</taxon>
        <taxon>Veillonellaceae</taxon>
        <taxon>Dialister</taxon>
    </lineage>
</organism>
<name>A0A930B8N4_9FIRM</name>
<evidence type="ECO:0000256" key="13">
    <source>
        <dbReference type="ARBA" id="ARBA00037917"/>
    </source>
</evidence>
<evidence type="ECO:0000256" key="4">
    <source>
        <dbReference type="ARBA" id="ARBA00009879"/>
    </source>
</evidence>
<reference evidence="17" key="1">
    <citation type="submission" date="2020-04" db="EMBL/GenBank/DDBJ databases">
        <title>Deep metagenomics examines the oral microbiome during advanced dental caries in children, revealing novel taxa and co-occurrences with host molecules.</title>
        <authorList>
            <person name="Baker J.L."/>
            <person name="Morton J.T."/>
            <person name="Dinis M."/>
            <person name="Alvarez R."/>
            <person name="Tran N.C."/>
            <person name="Knight R."/>
            <person name="Edlund A."/>
        </authorList>
    </citation>
    <scope>NUCLEOTIDE SEQUENCE</scope>
    <source>
        <strain evidence="17">JCVI_32_bin.14</strain>
    </source>
</reference>
<dbReference type="Proteomes" id="UP000757890">
    <property type="component" value="Unassembled WGS sequence"/>
</dbReference>
<comment type="caution">
    <text evidence="17">The sequence shown here is derived from an EMBL/GenBank/DDBJ whole genome shotgun (WGS) entry which is preliminary data.</text>
</comment>
<sequence>MKKLLTVAGSDSSGGAGIQADLKTFAALGAYGMSCICTLTAQNTTGVSMVVNTPVEMVTAQLEAVYSDIPPDGVKTGMLSTPAIVSAVAEFLRGHKGPAIVVDPVMVATTGAVLLEKEAIETYKDILIPEADLITPNIPEAKVLSGLEIKTEKDMENAAERMMEYGCRAVLVKGGHLVYDAVDILFDGKQFYRYEGKRIKTKNTHGTGCTLSAALAVKLAEGKTLPVATAEAKAYLTGAIEAAKDETIGQGSGPVRHFWFCKTHGG</sequence>
<accession>A0A930B8N4</accession>
<dbReference type="GO" id="GO:0005829">
    <property type="term" value="C:cytosol"/>
    <property type="evidence" value="ECO:0007669"/>
    <property type="project" value="TreeGrafter"/>
</dbReference>
<dbReference type="PANTHER" id="PTHR20858">
    <property type="entry name" value="PHOSPHOMETHYLPYRIMIDINE KINASE"/>
    <property type="match status" value="1"/>
</dbReference>
<dbReference type="FunFam" id="3.40.1190.20:FF:000003">
    <property type="entry name" value="Phosphomethylpyrimidine kinase ThiD"/>
    <property type="match status" value="1"/>
</dbReference>
<dbReference type="PANTHER" id="PTHR20858:SF17">
    <property type="entry name" value="HYDROXYMETHYLPYRIMIDINE_PHOSPHOMETHYLPYRIMIDINE KINASE THI20-RELATED"/>
    <property type="match status" value="1"/>
</dbReference>
<evidence type="ECO:0000256" key="9">
    <source>
        <dbReference type="ARBA" id="ARBA00022741"/>
    </source>
</evidence>
<evidence type="ECO:0000313" key="17">
    <source>
        <dbReference type="EMBL" id="MBF1129667.1"/>
    </source>
</evidence>
<evidence type="ECO:0000256" key="11">
    <source>
        <dbReference type="ARBA" id="ARBA00022840"/>
    </source>
</evidence>
<dbReference type="EC" id="2.7.1.49" evidence="5"/>
<dbReference type="SUPFAM" id="SSF53613">
    <property type="entry name" value="Ribokinase-like"/>
    <property type="match status" value="1"/>
</dbReference>
<comment type="pathway">
    <text evidence="13">Cofactor biosynthesis; thiamine diphosphate biosynthesis; 4-amino-2-methyl-5-diphosphomethylpyrimidine from 5-amino-1-(5-phospho-D-ribosyl)imidazole: step 2/3.</text>
</comment>
<dbReference type="EMBL" id="JABZMK010000042">
    <property type="protein sequence ID" value="MBF1129667.1"/>
    <property type="molecule type" value="Genomic_DNA"/>
</dbReference>
<dbReference type="InterPro" id="IPR029056">
    <property type="entry name" value="Ribokinase-like"/>
</dbReference>
<dbReference type="GO" id="GO:0008902">
    <property type="term" value="F:hydroxymethylpyrimidine kinase activity"/>
    <property type="evidence" value="ECO:0007669"/>
    <property type="project" value="UniProtKB-EC"/>
</dbReference>
<dbReference type="Gene3D" id="3.40.1190.20">
    <property type="match status" value="1"/>
</dbReference>
<evidence type="ECO:0000256" key="12">
    <source>
        <dbReference type="ARBA" id="ARBA00022977"/>
    </source>
</evidence>
<evidence type="ECO:0000256" key="1">
    <source>
        <dbReference type="ARBA" id="ARBA00000151"/>
    </source>
</evidence>
<dbReference type="GO" id="GO:0008972">
    <property type="term" value="F:phosphomethylpyrimidine kinase activity"/>
    <property type="evidence" value="ECO:0007669"/>
    <property type="project" value="UniProtKB-EC"/>
</dbReference>
<dbReference type="Pfam" id="PF08543">
    <property type="entry name" value="Phos_pyr_kin"/>
    <property type="match status" value="1"/>
</dbReference>
<evidence type="ECO:0000256" key="14">
    <source>
        <dbReference type="ARBA" id="ARBA00042102"/>
    </source>
</evidence>
<dbReference type="CDD" id="cd01169">
    <property type="entry name" value="HMPP_kinase"/>
    <property type="match status" value="1"/>
</dbReference>
<protein>
    <recommendedName>
        <fullName evidence="7">Hydroxymethylpyrimidine/phosphomethylpyrimidine kinase</fullName>
        <ecNumber evidence="5">2.7.1.49</ecNumber>
        <ecNumber evidence="6">2.7.4.7</ecNumber>
    </recommendedName>
    <alternativeName>
        <fullName evidence="14">Hydroxymethylpyrimidine kinase</fullName>
    </alternativeName>
    <alternativeName>
        <fullName evidence="15">Hydroxymethylpyrimidine phosphate kinase</fullName>
    </alternativeName>
</protein>
<dbReference type="EC" id="2.7.4.7" evidence="6"/>
<comment type="catalytic activity">
    <reaction evidence="1">
        <text>4-amino-5-hydroxymethyl-2-methylpyrimidine + ATP = 4-amino-2-methyl-5-(phosphooxymethyl)pyrimidine + ADP + H(+)</text>
        <dbReference type="Rhea" id="RHEA:23096"/>
        <dbReference type="ChEBI" id="CHEBI:15378"/>
        <dbReference type="ChEBI" id="CHEBI:16892"/>
        <dbReference type="ChEBI" id="CHEBI:30616"/>
        <dbReference type="ChEBI" id="CHEBI:58354"/>
        <dbReference type="ChEBI" id="CHEBI:456216"/>
        <dbReference type="EC" id="2.7.1.49"/>
    </reaction>
</comment>
<dbReference type="GO" id="GO:0009228">
    <property type="term" value="P:thiamine biosynthetic process"/>
    <property type="evidence" value="ECO:0007669"/>
    <property type="project" value="UniProtKB-KW"/>
</dbReference>
<evidence type="ECO:0000256" key="6">
    <source>
        <dbReference type="ARBA" id="ARBA00012963"/>
    </source>
</evidence>
<evidence type="ECO:0000256" key="15">
    <source>
        <dbReference type="ARBA" id="ARBA00043176"/>
    </source>
</evidence>
<evidence type="ECO:0000256" key="10">
    <source>
        <dbReference type="ARBA" id="ARBA00022777"/>
    </source>
</evidence>
<keyword evidence="12" id="KW-0784">Thiamine biosynthesis</keyword>
<proteinExistence type="inferred from homology"/>
<evidence type="ECO:0000256" key="8">
    <source>
        <dbReference type="ARBA" id="ARBA00022679"/>
    </source>
</evidence>
<gene>
    <name evidence="17" type="primary">thiD</name>
    <name evidence="17" type="ORF">HXL70_06440</name>
</gene>
<feature type="domain" description="Pyridoxamine kinase/Phosphomethylpyrimidine kinase" evidence="16">
    <location>
        <begin position="11"/>
        <end position="255"/>
    </location>
</feature>
<keyword evidence="11" id="KW-0067">ATP-binding</keyword>
<dbReference type="InterPro" id="IPR013749">
    <property type="entry name" value="PM/HMP-P_kinase-1"/>
</dbReference>
<evidence type="ECO:0000256" key="7">
    <source>
        <dbReference type="ARBA" id="ARBA00019161"/>
    </source>
</evidence>